<dbReference type="Proteomes" id="UP000501705">
    <property type="component" value="Chromosome"/>
</dbReference>
<dbReference type="AlphaFoldDB" id="A0A6G9XW67"/>
<protein>
    <submittedName>
        <fullName evidence="1">Uncharacterized protein</fullName>
    </submittedName>
</protein>
<dbReference type="SUPFAM" id="SSF52266">
    <property type="entry name" value="SGNH hydrolase"/>
    <property type="match status" value="1"/>
</dbReference>
<dbReference type="InterPro" id="IPR036514">
    <property type="entry name" value="SGNH_hydro_sf"/>
</dbReference>
<evidence type="ECO:0000313" key="1">
    <source>
        <dbReference type="EMBL" id="QIS05100.1"/>
    </source>
</evidence>
<evidence type="ECO:0000313" key="2">
    <source>
        <dbReference type="Proteomes" id="UP000501705"/>
    </source>
</evidence>
<reference evidence="1 2" key="1">
    <citation type="journal article" date="2019" name="ACS Chem. Biol.">
        <title>Identification and Mobilization of a Cryptic Antibiotic Biosynthesis Gene Locus from a Human-Pathogenic Nocardia Isolate.</title>
        <authorList>
            <person name="Herisse M."/>
            <person name="Ishida K."/>
            <person name="Porter J.L."/>
            <person name="Howden B."/>
            <person name="Hertweck C."/>
            <person name="Stinear T.P."/>
            <person name="Pidot S.J."/>
        </authorList>
    </citation>
    <scope>NUCLEOTIDE SEQUENCE [LARGE SCALE GENOMIC DNA]</scope>
    <source>
        <strain evidence="1 2">AUSMDU00024985</strain>
    </source>
</reference>
<accession>A0A6G9XW67</accession>
<organism evidence="1 2">
    <name type="scientific">Nocardia brasiliensis</name>
    <dbReference type="NCBI Taxonomy" id="37326"/>
    <lineage>
        <taxon>Bacteria</taxon>
        <taxon>Bacillati</taxon>
        <taxon>Actinomycetota</taxon>
        <taxon>Actinomycetes</taxon>
        <taxon>Mycobacteriales</taxon>
        <taxon>Nocardiaceae</taxon>
        <taxon>Nocardia</taxon>
    </lineage>
</organism>
<dbReference type="Gene3D" id="3.40.50.1110">
    <property type="entry name" value="SGNH hydrolase"/>
    <property type="match status" value="1"/>
</dbReference>
<dbReference type="EMBL" id="CP046171">
    <property type="protein sequence ID" value="QIS05100.1"/>
    <property type="molecule type" value="Genomic_DNA"/>
</dbReference>
<proteinExistence type="predicted"/>
<dbReference type="RefSeq" id="WP_167464194.1">
    <property type="nucleotide sequence ID" value="NZ_CP046171.1"/>
</dbReference>
<name>A0A6G9XW67_NOCBR</name>
<dbReference type="GO" id="GO:0016788">
    <property type="term" value="F:hydrolase activity, acting on ester bonds"/>
    <property type="evidence" value="ECO:0007669"/>
    <property type="project" value="InterPro"/>
</dbReference>
<gene>
    <name evidence="1" type="ORF">F5X71_24755</name>
</gene>
<dbReference type="InterPro" id="IPR001087">
    <property type="entry name" value="GDSL"/>
</dbReference>
<dbReference type="Pfam" id="PF00657">
    <property type="entry name" value="Lipase_GDSL"/>
    <property type="match status" value="1"/>
</dbReference>
<sequence length="440" mass="48758">MGGVRTGRRPPPARYPFLLISTDALEFACTGLFFEFGVPGPATAYSRYVRKALCLLVFAICECAMPTAVQNLIVLGDSLSDIGNKREAPTGLFARALKAMRTNEIGRFSDGKNWTDFLIEWTGADTLVRADKDTTESATLPHRSLTTRSMLLKTDTNANPPLFYANYAEGGAIAASDWKPKAGALGYLKDEVEAYLAARRALGAHFRGHTLHIIWIGLNDIVTAERGEGLVMGDREVYRVGRFESNKDGTGITPIIEEIKGLVDSIANASGTRDQEHFLLIDLPSPTISIRFLDQIADGKREKVDKFEANTVRFNDQLDYIATHWPARADDAGPGANRDNITLVRMNAWMKFVADNQEAFDLKGFAQQHGVPVRYPGQRDPVEPVFRRFLTTSDLAHPTEAVYQLIARKIAEDLLTKYTLGKLTPQTWPALRPYPGVVPR</sequence>